<evidence type="ECO:0000313" key="2">
    <source>
        <dbReference type="Proteomes" id="UP000600918"/>
    </source>
</evidence>
<proteinExistence type="predicted"/>
<sequence>MEEVVGSSSSSGGTTKNILDRFSLTKDQHPRTAASHIRGQTLHNDGKTSRHVEVAAFGGSRANGEFALKSAVLSCDYSQGEGDILLSDLDQKEKTQNKIKICKRTYLIGIGVKSLTSPQRPIRLQLTVNRRILFTYSLALPINEE</sequence>
<accession>A0A834KDE1</accession>
<protein>
    <submittedName>
        <fullName evidence="1">Uncharacterized protein</fullName>
    </submittedName>
</protein>
<dbReference type="EMBL" id="JACSDY010000017">
    <property type="protein sequence ID" value="KAF7401851.1"/>
    <property type="molecule type" value="Genomic_DNA"/>
</dbReference>
<organism evidence="1 2">
    <name type="scientific">Vespula pensylvanica</name>
    <name type="common">Western yellow jacket</name>
    <name type="synonym">Wasp</name>
    <dbReference type="NCBI Taxonomy" id="30213"/>
    <lineage>
        <taxon>Eukaryota</taxon>
        <taxon>Metazoa</taxon>
        <taxon>Ecdysozoa</taxon>
        <taxon>Arthropoda</taxon>
        <taxon>Hexapoda</taxon>
        <taxon>Insecta</taxon>
        <taxon>Pterygota</taxon>
        <taxon>Neoptera</taxon>
        <taxon>Endopterygota</taxon>
        <taxon>Hymenoptera</taxon>
        <taxon>Apocrita</taxon>
        <taxon>Aculeata</taxon>
        <taxon>Vespoidea</taxon>
        <taxon>Vespidae</taxon>
        <taxon>Vespinae</taxon>
        <taxon>Vespula</taxon>
    </lineage>
</organism>
<evidence type="ECO:0000313" key="1">
    <source>
        <dbReference type="EMBL" id="KAF7401851.1"/>
    </source>
</evidence>
<dbReference type="AlphaFoldDB" id="A0A834KDE1"/>
<comment type="caution">
    <text evidence="1">The sequence shown here is derived from an EMBL/GenBank/DDBJ whole genome shotgun (WGS) entry which is preliminary data.</text>
</comment>
<gene>
    <name evidence="1" type="ORF">H0235_015187</name>
</gene>
<keyword evidence="2" id="KW-1185">Reference proteome</keyword>
<name>A0A834KDE1_VESPE</name>
<dbReference type="Proteomes" id="UP000600918">
    <property type="component" value="Unassembled WGS sequence"/>
</dbReference>
<reference evidence="1" key="1">
    <citation type="journal article" date="2020" name="G3 (Bethesda)">
        <title>High-Quality Assemblies for Three Invasive Social Wasps from the &lt;i&gt;Vespula&lt;/i&gt; Genus.</title>
        <authorList>
            <person name="Harrop T.W.R."/>
            <person name="Guhlin J."/>
            <person name="McLaughlin G.M."/>
            <person name="Permina E."/>
            <person name="Stockwell P."/>
            <person name="Gilligan J."/>
            <person name="Le Lec M.F."/>
            <person name="Gruber M.A.M."/>
            <person name="Quinn O."/>
            <person name="Lovegrove M."/>
            <person name="Duncan E.J."/>
            <person name="Remnant E.J."/>
            <person name="Van Eeckhoven J."/>
            <person name="Graham B."/>
            <person name="Knapp R.A."/>
            <person name="Langford K.W."/>
            <person name="Kronenberg Z."/>
            <person name="Press M.O."/>
            <person name="Eacker S.M."/>
            <person name="Wilson-Rankin E.E."/>
            <person name="Purcell J."/>
            <person name="Lester P.J."/>
            <person name="Dearden P.K."/>
        </authorList>
    </citation>
    <scope>NUCLEOTIDE SEQUENCE</scope>
    <source>
        <strain evidence="1">Volc-1</strain>
    </source>
</reference>